<dbReference type="PANTHER" id="PTHR43591:SF24">
    <property type="entry name" value="2-METHOXY-6-POLYPRENYL-1,4-BENZOQUINOL METHYLASE, MITOCHONDRIAL"/>
    <property type="match status" value="1"/>
</dbReference>
<evidence type="ECO:0000259" key="1">
    <source>
        <dbReference type="Pfam" id="PF08241"/>
    </source>
</evidence>
<dbReference type="EMBL" id="NHMP01000015">
    <property type="protein sequence ID" value="OXE44285.1"/>
    <property type="molecule type" value="Genomic_DNA"/>
</dbReference>
<proteinExistence type="predicted"/>
<dbReference type="RefSeq" id="WP_066595458.1">
    <property type="nucleotide sequence ID" value="NZ_CAJTBZ010000024.1"/>
</dbReference>
<evidence type="ECO:0000313" key="3">
    <source>
        <dbReference type="Proteomes" id="UP000214610"/>
    </source>
</evidence>
<dbReference type="PANTHER" id="PTHR43591">
    <property type="entry name" value="METHYLTRANSFERASE"/>
    <property type="match status" value="1"/>
</dbReference>
<organism evidence="2 3">
    <name type="scientific">Turicimonas muris</name>
    <dbReference type="NCBI Taxonomy" id="1796652"/>
    <lineage>
        <taxon>Bacteria</taxon>
        <taxon>Pseudomonadati</taxon>
        <taxon>Pseudomonadota</taxon>
        <taxon>Betaproteobacteria</taxon>
        <taxon>Burkholderiales</taxon>
        <taxon>Sutterellaceae</taxon>
        <taxon>Turicimonas</taxon>
    </lineage>
</organism>
<protein>
    <submittedName>
        <fullName evidence="2">SAM-dependent methyltransferase</fullName>
    </submittedName>
</protein>
<keyword evidence="2" id="KW-0489">Methyltransferase</keyword>
<keyword evidence="2" id="KW-0808">Transferase</keyword>
<dbReference type="CDD" id="cd02440">
    <property type="entry name" value="AdoMet_MTases"/>
    <property type="match status" value="1"/>
</dbReference>
<dbReference type="SUPFAM" id="SSF53335">
    <property type="entry name" value="S-adenosyl-L-methionine-dependent methyltransferases"/>
    <property type="match status" value="1"/>
</dbReference>
<dbReference type="Pfam" id="PF08241">
    <property type="entry name" value="Methyltransf_11"/>
    <property type="match status" value="1"/>
</dbReference>
<gene>
    <name evidence="2" type="ORF">ADH67_12840</name>
</gene>
<sequence>MKYLEQIRQYWDSRSEGYRLQIEKELDGHHEETYLRYFSQIPQGSSVLDIGCGPGYFSLLLSSLGMKVTAADYSEKMLEQAKNLLNGTTSKNVEFVQADAQCLPFEDNSFDAVVSRNLVWNLESPEAAYAEWLRILKPRGKLFVFDGNHYCYLYNQDFASVQEQVEKESNHILLDVDPKTIDHIAEELPLSRHMRPMEDKEILTALGAKNIHSEILVWEETAERKKLPSKFFVSATK</sequence>
<keyword evidence="3" id="KW-1185">Reference proteome</keyword>
<dbReference type="InterPro" id="IPR013216">
    <property type="entry name" value="Methyltransf_11"/>
</dbReference>
<dbReference type="GO" id="GO:0008757">
    <property type="term" value="F:S-adenosylmethionine-dependent methyltransferase activity"/>
    <property type="evidence" value="ECO:0007669"/>
    <property type="project" value="InterPro"/>
</dbReference>
<reference evidence="3" key="1">
    <citation type="submission" date="2017-05" db="EMBL/GenBank/DDBJ databases">
        <title>Improved OligoMM genomes.</title>
        <authorList>
            <person name="Garzetti D."/>
        </authorList>
    </citation>
    <scope>NUCLEOTIDE SEQUENCE [LARGE SCALE GENOMIC DNA]</scope>
    <source>
        <strain evidence="3">YL45</strain>
    </source>
</reference>
<dbReference type="InterPro" id="IPR029063">
    <property type="entry name" value="SAM-dependent_MTases_sf"/>
</dbReference>
<evidence type="ECO:0000313" key="2">
    <source>
        <dbReference type="EMBL" id="OXE44285.1"/>
    </source>
</evidence>
<dbReference type="Gene3D" id="3.40.50.150">
    <property type="entry name" value="Vaccinia Virus protein VP39"/>
    <property type="match status" value="1"/>
</dbReference>
<comment type="caution">
    <text evidence="2">The sequence shown here is derived from an EMBL/GenBank/DDBJ whole genome shotgun (WGS) entry which is preliminary data.</text>
</comment>
<name>A0A227KAL1_9BURK</name>
<dbReference type="AlphaFoldDB" id="A0A227KAL1"/>
<dbReference type="Proteomes" id="UP000214610">
    <property type="component" value="Unassembled WGS sequence"/>
</dbReference>
<accession>A0A227KAL1</accession>
<feature type="domain" description="Methyltransferase type 11" evidence="1">
    <location>
        <begin position="48"/>
        <end position="144"/>
    </location>
</feature>
<dbReference type="GeneID" id="78362885"/>
<dbReference type="GO" id="GO:0032259">
    <property type="term" value="P:methylation"/>
    <property type="evidence" value="ECO:0007669"/>
    <property type="project" value="UniProtKB-KW"/>
</dbReference>